<dbReference type="CDD" id="cd07344">
    <property type="entry name" value="M48_yhfN_like"/>
    <property type="match status" value="1"/>
</dbReference>
<evidence type="ECO:0000259" key="1">
    <source>
        <dbReference type="Pfam" id="PF01863"/>
    </source>
</evidence>
<dbReference type="Proteomes" id="UP000184251">
    <property type="component" value="Unassembled WGS sequence"/>
</dbReference>
<proteinExistence type="predicted"/>
<reference evidence="2 3" key="1">
    <citation type="submission" date="2016-11" db="EMBL/GenBank/DDBJ databases">
        <authorList>
            <person name="Jaros S."/>
            <person name="Januszkiewicz K."/>
            <person name="Wedrychowicz H."/>
        </authorList>
    </citation>
    <scope>NUCLEOTIDE SEQUENCE [LARGE SCALE GENOMIC DNA]</scope>
    <source>
        <strain evidence="2 3">DSM 14828</strain>
    </source>
</reference>
<dbReference type="AlphaFoldDB" id="A0A1M4TH45"/>
<name>A0A1M4TH45_9FIRM</name>
<dbReference type="STRING" id="1120975.SAMN02746064_00490"/>
<dbReference type="EMBL" id="FQTU01000002">
    <property type="protein sequence ID" value="SHE43738.1"/>
    <property type="molecule type" value="Genomic_DNA"/>
</dbReference>
<dbReference type="Pfam" id="PF01863">
    <property type="entry name" value="YgjP-like"/>
    <property type="match status" value="1"/>
</dbReference>
<accession>A0A1M4TH45</accession>
<dbReference type="InterPro" id="IPR053136">
    <property type="entry name" value="UTP_pyrophosphatase-like"/>
</dbReference>
<dbReference type="InterPro" id="IPR002725">
    <property type="entry name" value="YgjP-like_metallopeptidase"/>
</dbReference>
<dbReference type="PANTHER" id="PTHR30399">
    <property type="entry name" value="UNCHARACTERIZED PROTEIN YGJP"/>
    <property type="match status" value="1"/>
</dbReference>
<feature type="domain" description="YgjP-like metallopeptidase" evidence="1">
    <location>
        <begin position="41"/>
        <end position="235"/>
    </location>
</feature>
<keyword evidence="3" id="KW-1185">Reference proteome</keyword>
<evidence type="ECO:0000313" key="3">
    <source>
        <dbReference type="Proteomes" id="UP000184251"/>
    </source>
</evidence>
<gene>
    <name evidence="2" type="ORF">SAMN02746064_00490</name>
</gene>
<organism evidence="2 3">
    <name type="scientific">Alkalibacter saccharofermentans DSM 14828</name>
    <dbReference type="NCBI Taxonomy" id="1120975"/>
    <lineage>
        <taxon>Bacteria</taxon>
        <taxon>Bacillati</taxon>
        <taxon>Bacillota</taxon>
        <taxon>Clostridia</taxon>
        <taxon>Eubacteriales</taxon>
        <taxon>Eubacteriaceae</taxon>
        <taxon>Alkalibacter</taxon>
    </lineage>
</organism>
<protein>
    <recommendedName>
        <fullName evidence="1">YgjP-like metallopeptidase domain-containing protein</fullName>
    </recommendedName>
</protein>
<dbReference type="PANTHER" id="PTHR30399:SF1">
    <property type="entry name" value="UTP PYROPHOSPHATASE"/>
    <property type="match status" value="1"/>
</dbReference>
<sequence length="245" mass="28730">MFQLWLWAKIRLCGVIRMSKTHIALKGVEFLVKYKRRSDILVVSDKGEVEVTVPKNMPISTVETFLEDNFDFVLKYKQKDLFAALGGSILFNGKEYLLETVLHEDAHESLNFDGNRFIFENKTENQVTIRRLTIDFLKENTLEMVTARIQRYKNLVGVNPGEIKVEKMFGRWAACSNFGNMKFHWKCAMLPDDILDYVVVHELCHLIHLNHGPEYWQKVESVMPDYHGKKEWLEKEGLQIMMNKQ</sequence>
<dbReference type="Gene3D" id="3.30.2010.10">
    <property type="entry name" value="Metalloproteases ('zincins'), catalytic domain"/>
    <property type="match status" value="1"/>
</dbReference>
<evidence type="ECO:0000313" key="2">
    <source>
        <dbReference type="EMBL" id="SHE43738.1"/>
    </source>
</evidence>